<feature type="region of interest" description="Disordered" evidence="1">
    <location>
        <begin position="114"/>
        <end position="143"/>
    </location>
</feature>
<feature type="non-terminal residue" evidence="2">
    <location>
        <position position="238"/>
    </location>
</feature>
<organism evidence="2 3">
    <name type="scientific">Gloeophyllum trabeum (strain ATCC 11539 / FP-39264 / Madison 617)</name>
    <name type="common">Brown rot fungus</name>
    <dbReference type="NCBI Taxonomy" id="670483"/>
    <lineage>
        <taxon>Eukaryota</taxon>
        <taxon>Fungi</taxon>
        <taxon>Dikarya</taxon>
        <taxon>Basidiomycota</taxon>
        <taxon>Agaricomycotina</taxon>
        <taxon>Agaricomycetes</taxon>
        <taxon>Gloeophyllales</taxon>
        <taxon>Gloeophyllaceae</taxon>
        <taxon>Gloeophyllum</taxon>
    </lineage>
</organism>
<dbReference type="Proteomes" id="UP000030669">
    <property type="component" value="Unassembled WGS sequence"/>
</dbReference>
<protein>
    <recommendedName>
        <fullName evidence="4">SANT domain-containing protein</fullName>
    </recommendedName>
</protein>
<dbReference type="OMA" id="PILMANK"/>
<dbReference type="KEGG" id="gtr:GLOTRDRAFT_11638"/>
<dbReference type="RefSeq" id="XP_007869136.1">
    <property type="nucleotide sequence ID" value="XM_007870945.1"/>
</dbReference>
<dbReference type="PANTHER" id="PTHR13992">
    <property type="entry name" value="NUCLEAR RECEPTOR CO-REPRESSOR RELATED NCOR"/>
    <property type="match status" value="1"/>
</dbReference>
<evidence type="ECO:0008006" key="4">
    <source>
        <dbReference type="Google" id="ProtNLM"/>
    </source>
</evidence>
<dbReference type="GO" id="GO:0006357">
    <property type="term" value="P:regulation of transcription by RNA polymerase II"/>
    <property type="evidence" value="ECO:0007669"/>
    <property type="project" value="TreeGrafter"/>
</dbReference>
<dbReference type="eggNOG" id="KOG1878">
    <property type="taxonomic scope" value="Eukaryota"/>
</dbReference>
<gene>
    <name evidence="2" type="ORF">GLOTRDRAFT_11638</name>
</gene>
<dbReference type="EMBL" id="KB469308">
    <property type="protein sequence ID" value="EPQ52233.1"/>
    <property type="molecule type" value="Genomic_DNA"/>
</dbReference>
<dbReference type="GO" id="GO:0034967">
    <property type="term" value="C:Set3 complex"/>
    <property type="evidence" value="ECO:0007669"/>
    <property type="project" value="TreeGrafter"/>
</dbReference>
<dbReference type="STRING" id="670483.S7PXI9"/>
<evidence type="ECO:0000313" key="2">
    <source>
        <dbReference type="EMBL" id="EPQ52233.1"/>
    </source>
</evidence>
<dbReference type="PANTHER" id="PTHR13992:SF39">
    <property type="entry name" value="SMRTER, ISOFORM G"/>
    <property type="match status" value="1"/>
</dbReference>
<evidence type="ECO:0000313" key="3">
    <source>
        <dbReference type="Proteomes" id="UP000030669"/>
    </source>
</evidence>
<feature type="non-terminal residue" evidence="2">
    <location>
        <position position="1"/>
    </location>
</feature>
<sequence length="238" mass="26981">PEAKTLKGALCRAIQARREHDRQTREDRVEPVLHSNFLIAPRKAPPYKCSPQGVINEIAEGPLRRARLARHQELRKGFISIFADRHAKILQHQQELRETYLRLHEEWKAKCADLDRDKAKPPAPGEGPSTSGRTTRRSAATMGDAVRSDLEMEQIIASLGNEDLTDATSLAARNAAKIPDMISVVKGRADYVFDDTNNRVLDPPKFYSSRTGFYDWTEEETQTFFEQFAAHPKQFGII</sequence>
<evidence type="ECO:0000256" key="1">
    <source>
        <dbReference type="SAM" id="MobiDB-lite"/>
    </source>
</evidence>
<proteinExistence type="predicted"/>
<dbReference type="Gene3D" id="1.10.10.60">
    <property type="entry name" value="Homeodomain-like"/>
    <property type="match status" value="1"/>
</dbReference>
<dbReference type="OrthoDB" id="10258692at2759"/>
<keyword evidence="3" id="KW-1185">Reference proteome</keyword>
<reference evidence="2 3" key="1">
    <citation type="journal article" date="2012" name="Science">
        <title>The Paleozoic origin of enzymatic lignin decomposition reconstructed from 31 fungal genomes.</title>
        <authorList>
            <person name="Floudas D."/>
            <person name="Binder M."/>
            <person name="Riley R."/>
            <person name="Barry K."/>
            <person name="Blanchette R.A."/>
            <person name="Henrissat B."/>
            <person name="Martinez A.T."/>
            <person name="Otillar R."/>
            <person name="Spatafora J.W."/>
            <person name="Yadav J.S."/>
            <person name="Aerts A."/>
            <person name="Benoit I."/>
            <person name="Boyd A."/>
            <person name="Carlson A."/>
            <person name="Copeland A."/>
            <person name="Coutinho P.M."/>
            <person name="de Vries R.P."/>
            <person name="Ferreira P."/>
            <person name="Findley K."/>
            <person name="Foster B."/>
            <person name="Gaskell J."/>
            <person name="Glotzer D."/>
            <person name="Gorecki P."/>
            <person name="Heitman J."/>
            <person name="Hesse C."/>
            <person name="Hori C."/>
            <person name="Igarashi K."/>
            <person name="Jurgens J.A."/>
            <person name="Kallen N."/>
            <person name="Kersten P."/>
            <person name="Kohler A."/>
            <person name="Kuees U."/>
            <person name="Kumar T.K.A."/>
            <person name="Kuo A."/>
            <person name="LaButti K."/>
            <person name="Larrondo L.F."/>
            <person name="Lindquist E."/>
            <person name="Ling A."/>
            <person name="Lombard V."/>
            <person name="Lucas S."/>
            <person name="Lundell T."/>
            <person name="Martin R."/>
            <person name="McLaughlin D.J."/>
            <person name="Morgenstern I."/>
            <person name="Morin E."/>
            <person name="Murat C."/>
            <person name="Nagy L.G."/>
            <person name="Nolan M."/>
            <person name="Ohm R.A."/>
            <person name="Patyshakuliyeva A."/>
            <person name="Rokas A."/>
            <person name="Ruiz-Duenas F.J."/>
            <person name="Sabat G."/>
            <person name="Salamov A."/>
            <person name="Samejima M."/>
            <person name="Schmutz J."/>
            <person name="Slot J.C."/>
            <person name="St John F."/>
            <person name="Stenlid J."/>
            <person name="Sun H."/>
            <person name="Sun S."/>
            <person name="Syed K."/>
            <person name="Tsang A."/>
            <person name="Wiebenga A."/>
            <person name="Young D."/>
            <person name="Pisabarro A."/>
            <person name="Eastwood D.C."/>
            <person name="Martin F."/>
            <person name="Cullen D."/>
            <person name="Grigoriev I.V."/>
            <person name="Hibbett D.S."/>
        </authorList>
    </citation>
    <scope>NUCLEOTIDE SEQUENCE [LARGE SCALE GENOMIC DNA]</scope>
    <source>
        <strain evidence="2 3">ATCC 11539</strain>
    </source>
</reference>
<dbReference type="GeneID" id="19300174"/>
<dbReference type="HOGENOM" id="CLU_1086316_0_0_1"/>
<dbReference type="AlphaFoldDB" id="S7PXI9"/>
<name>S7PXI9_GLOTA</name>
<dbReference type="InterPro" id="IPR051571">
    <property type="entry name" value="N-CoR_corepressor"/>
</dbReference>
<accession>S7PXI9</accession>